<name>A0AAN7Z0U8_9PEZI</name>
<gene>
    <name evidence="1" type="ORF">RRF57_008598</name>
</gene>
<dbReference type="EMBL" id="JAWHQM010000027">
    <property type="protein sequence ID" value="KAK5632885.1"/>
    <property type="molecule type" value="Genomic_DNA"/>
</dbReference>
<comment type="caution">
    <text evidence="1">The sequence shown here is derived from an EMBL/GenBank/DDBJ whole genome shotgun (WGS) entry which is preliminary data.</text>
</comment>
<dbReference type="AlphaFoldDB" id="A0AAN7Z0U8"/>
<keyword evidence="2" id="KW-1185">Reference proteome</keyword>
<evidence type="ECO:0000313" key="1">
    <source>
        <dbReference type="EMBL" id="KAK5632885.1"/>
    </source>
</evidence>
<protein>
    <submittedName>
        <fullName evidence="1">Uncharacterized protein</fullName>
    </submittedName>
</protein>
<reference evidence="1 2" key="1">
    <citation type="submission" date="2023-10" db="EMBL/GenBank/DDBJ databases">
        <title>Draft genome sequence of Xylaria bambusicola isolate GMP-LS, the root and basal stem rot pathogen of sugarcane in Indonesia.</title>
        <authorList>
            <person name="Selvaraj P."/>
            <person name="Muralishankar V."/>
            <person name="Muruganantham S."/>
            <person name="Sp S."/>
            <person name="Haryani S."/>
            <person name="Lau K.J.X."/>
            <person name="Naqvi N.I."/>
        </authorList>
    </citation>
    <scope>NUCLEOTIDE SEQUENCE [LARGE SCALE GENOMIC DNA]</scope>
    <source>
        <strain evidence="1">GMP-LS</strain>
    </source>
</reference>
<accession>A0AAN7Z0U8</accession>
<dbReference type="Proteomes" id="UP001305414">
    <property type="component" value="Unassembled WGS sequence"/>
</dbReference>
<organism evidence="1 2">
    <name type="scientific">Xylaria bambusicola</name>
    <dbReference type="NCBI Taxonomy" id="326684"/>
    <lineage>
        <taxon>Eukaryota</taxon>
        <taxon>Fungi</taxon>
        <taxon>Dikarya</taxon>
        <taxon>Ascomycota</taxon>
        <taxon>Pezizomycotina</taxon>
        <taxon>Sordariomycetes</taxon>
        <taxon>Xylariomycetidae</taxon>
        <taxon>Xylariales</taxon>
        <taxon>Xylariaceae</taxon>
        <taxon>Xylaria</taxon>
    </lineage>
</organism>
<sequence>MSIDCDSMPWNAALLSSSKNPYDAAPEFSHLVFPAEFSKSKWRPPRAIRGCSCALETELSRPRVCFKSKSACALRSRMMGTAFCAGERHPPKDSKTATDWSIAFCAARFRGWLG</sequence>
<evidence type="ECO:0000313" key="2">
    <source>
        <dbReference type="Proteomes" id="UP001305414"/>
    </source>
</evidence>
<proteinExistence type="predicted"/>